<dbReference type="Gene3D" id="3.90.380.10">
    <property type="entry name" value="Naphthalene 1,2-dioxygenase Alpha Subunit, Chain A, domain 1"/>
    <property type="match status" value="1"/>
</dbReference>
<dbReference type="GO" id="GO:0008203">
    <property type="term" value="P:cholesterol metabolic process"/>
    <property type="evidence" value="ECO:0007669"/>
    <property type="project" value="InterPro"/>
</dbReference>
<comment type="cofactor">
    <cofactor evidence="1">
        <name>Fe cation</name>
        <dbReference type="ChEBI" id="CHEBI:24875"/>
    </cofactor>
</comment>
<dbReference type="InterPro" id="IPR036922">
    <property type="entry name" value="Rieske_2Fe-2S_sf"/>
</dbReference>
<dbReference type="EMBL" id="JAECZC010000008">
    <property type="protein sequence ID" value="MBH8561894.1"/>
    <property type="molecule type" value="Genomic_DNA"/>
</dbReference>
<gene>
    <name evidence="21" type="ORF">I8748_06850</name>
</gene>
<dbReference type="GO" id="GO:0170056">
    <property type="term" value="F:cholesterol 7-desaturase [NAD(P)H] activity"/>
    <property type="evidence" value="ECO:0007669"/>
    <property type="project" value="UniProtKB-EC"/>
</dbReference>
<comment type="catalytic activity">
    <reaction evidence="19">
        <text>cholesterol + NADPH + O2 + H(+) = 7-dehydrocholesterol + NADP(+) + 2 H2O</text>
        <dbReference type="Rhea" id="RHEA:45024"/>
        <dbReference type="ChEBI" id="CHEBI:15377"/>
        <dbReference type="ChEBI" id="CHEBI:15378"/>
        <dbReference type="ChEBI" id="CHEBI:15379"/>
        <dbReference type="ChEBI" id="CHEBI:16113"/>
        <dbReference type="ChEBI" id="CHEBI:17759"/>
        <dbReference type="ChEBI" id="CHEBI:57783"/>
        <dbReference type="ChEBI" id="CHEBI:58349"/>
        <dbReference type="EC" id="1.14.19.21"/>
    </reaction>
    <physiologicalReaction direction="left-to-right" evidence="19">
        <dbReference type="Rhea" id="RHEA:45025"/>
    </physiologicalReaction>
</comment>
<dbReference type="PANTHER" id="PTHR21266:SF32">
    <property type="entry name" value="CHOLESTEROL 7-DESATURASE NVD"/>
    <property type="match status" value="1"/>
</dbReference>
<dbReference type="GO" id="GO:0051213">
    <property type="term" value="F:dioxygenase activity"/>
    <property type="evidence" value="ECO:0007669"/>
    <property type="project" value="UniProtKB-KW"/>
</dbReference>
<dbReference type="AlphaFoldDB" id="A0A8J7HSY2"/>
<comment type="pathway">
    <text evidence="13">Steroid hormone biosynthesis; dafachronic acid biosynthesis.</text>
</comment>
<evidence type="ECO:0000256" key="17">
    <source>
        <dbReference type="ARBA" id="ARBA00046982"/>
    </source>
</evidence>
<evidence type="ECO:0000256" key="14">
    <source>
        <dbReference type="ARBA" id="ARBA00025729"/>
    </source>
</evidence>
<evidence type="ECO:0000256" key="16">
    <source>
        <dbReference type="ARBA" id="ARBA00030944"/>
    </source>
</evidence>
<evidence type="ECO:0000256" key="4">
    <source>
        <dbReference type="ARBA" id="ARBA00022692"/>
    </source>
</evidence>
<evidence type="ECO:0000256" key="1">
    <source>
        <dbReference type="ARBA" id="ARBA00001962"/>
    </source>
</evidence>
<evidence type="ECO:0000259" key="20">
    <source>
        <dbReference type="PROSITE" id="PS51296"/>
    </source>
</evidence>
<dbReference type="GO" id="GO:0004497">
    <property type="term" value="F:monooxygenase activity"/>
    <property type="evidence" value="ECO:0007669"/>
    <property type="project" value="UniProtKB-ARBA"/>
</dbReference>
<evidence type="ECO:0000256" key="8">
    <source>
        <dbReference type="ARBA" id="ARBA00023002"/>
    </source>
</evidence>
<dbReference type="GO" id="GO:0046872">
    <property type="term" value="F:metal ion binding"/>
    <property type="evidence" value="ECO:0007669"/>
    <property type="project" value="UniProtKB-KW"/>
</dbReference>
<keyword evidence="8" id="KW-0560">Oxidoreductase</keyword>
<evidence type="ECO:0000256" key="9">
    <source>
        <dbReference type="ARBA" id="ARBA00023004"/>
    </source>
</evidence>
<keyword evidence="6" id="KW-0479">Metal-binding</keyword>
<dbReference type="RefSeq" id="WP_198123891.1">
    <property type="nucleotide sequence ID" value="NZ_JAECZC010000008.1"/>
</dbReference>
<dbReference type="Pfam" id="PF19298">
    <property type="entry name" value="KshA_C"/>
    <property type="match status" value="1"/>
</dbReference>
<evidence type="ECO:0000256" key="10">
    <source>
        <dbReference type="ARBA" id="ARBA00023014"/>
    </source>
</evidence>
<comment type="caution">
    <text evidence="21">The sequence shown here is derived from an EMBL/GenBank/DDBJ whole genome shotgun (WGS) entry which is preliminary data.</text>
</comment>
<comment type="catalytic activity">
    <reaction evidence="18">
        <text>cholesterol + NADH + O2 + H(+) = 7-dehydrocholesterol + NAD(+) + 2 H2O</text>
        <dbReference type="Rhea" id="RHEA:51644"/>
        <dbReference type="ChEBI" id="CHEBI:15377"/>
        <dbReference type="ChEBI" id="CHEBI:15378"/>
        <dbReference type="ChEBI" id="CHEBI:15379"/>
        <dbReference type="ChEBI" id="CHEBI:16113"/>
        <dbReference type="ChEBI" id="CHEBI:17759"/>
        <dbReference type="ChEBI" id="CHEBI:57540"/>
        <dbReference type="ChEBI" id="CHEBI:57945"/>
        <dbReference type="EC" id="1.14.19.21"/>
    </reaction>
    <physiologicalReaction direction="left-to-right" evidence="18">
        <dbReference type="Rhea" id="RHEA:51645"/>
    </physiologicalReaction>
</comment>
<evidence type="ECO:0000256" key="13">
    <source>
        <dbReference type="ARBA" id="ARBA00025712"/>
    </source>
</evidence>
<keyword evidence="7" id="KW-1133">Transmembrane helix</keyword>
<comment type="subunit">
    <text evidence="17">Homotrimer. The two-component system 3-ketosteroid-9-alpha-monooxygenase is composed of an oxygenase component KshA and a reductase component KshB.</text>
</comment>
<keyword evidence="21" id="KW-0223">Dioxygenase</keyword>
<evidence type="ECO:0000256" key="6">
    <source>
        <dbReference type="ARBA" id="ARBA00022723"/>
    </source>
</evidence>
<dbReference type="SUPFAM" id="SSF50022">
    <property type="entry name" value="ISP domain"/>
    <property type="match status" value="1"/>
</dbReference>
<evidence type="ECO:0000256" key="15">
    <source>
        <dbReference type="ARBA" id="ARBA00026095"/>
    </source>
</evidence>
<protein>
    <recommendedName>
        <fullName evidence="15">cholesterol 7-desaturase</fullName>
        <ecNumber evidence="15">1.14.19.21</ecNumber>
    </recommendedName>
    <alternativeName>
        <fullName evidence="16">Rieske-type oxygenase</fullName>
    </alternativeName>
</protein>
<name>A0A8J7HSY2_9NOST</name>
<accession>A0A8J7HSY2</accession>
<dbReference type="SUPFAM" id="SSF55961">
    <property type="entry name" value="Bet v1-like"/>
    <property type="match status" value="1"/>
</dbReference>
<evidence type="ECO:0000313" key="21">
    <source>
        <dbReference type="EMBL" id="MBH8561894.1"/>
    </source>
</evidence>
<organism evidence="21 22">
    <name type="scientific">Amazonocrinis nigriterrae CENA67</name>
    <dbReference type="NCBI Taxonomy" id="2794033"/>
    <lineage>
        <taxon>Bacteria</taxon>
        <taxon>Bacillati</taxon>
        <taxon>Cyanobacteriota</taxon>
        <taxon>Cyanophyceae</taxon>
        <taxon>Nostocales</taxon>
        <taxon>Nostocaceae</taxon>
        <taxon>Amazonocrinis</taxon>
        <taxon>Amazonocrinis nigriterrae</taxon>
    </lineage>
</organism>
<evidence type="ECO:0000256" key="7">
    <source>
        <dbReference type="ARBA" id="ARBA00022989"/>
    </source>
</evidence>
<dbReference type="Proteomes" id="UP000632766">
    <property type="component" value="Unassembled WGS sequence"/>
</dbReference>
<dbReference type="InterPro" id="IPR050584">
    <property type="entry name" value="Cholesterol_7-desaturase"/>
</dbReference>
<keyword evidence="12" id="KW-0753">Steroid metabolism</keyword>
<dbReference type="InterPro" id="IPR017941">
    <property type="entry name" value="Rieske_2Fe-2S"/>
</dbReference>
<evidence type="ECO:0000256" key="19">
    <source>
        <dbReference type="ARBA" id="ARBA00049548"/>
    </source>
</evidence>
<keyword evidence="5" id="KW-0001">2Fe-2S</keyword>
<dbReference type="CDD" id="cd03469">
    <property type="entry name" value="Rieske_RO_Alpha_N"/>
    <property type="match status" value="1"/>
</dbReference>
<keyword evidence="9" id="KW-0408">Iron</keyword>
<proteinExistence type="inferred from homology"/>
<comment type="pathway">
    <text evidence="3">Hormone biosynthesis.</text>
</comment>
<comment type="similarity">
    <text evidence="14">Belongs to the cholesterol 7-desaturase family.</text>
</comment>
<evidence type="ECO:0000256" key="18">
    <source>
        <dbReference type="ARBA" id="ARBA00047853"/>
    </source>
</evidence>
<evidence type="ECO:0000256" key="12">
    <source>
        <dbReference type="ARBA" id="ARBA00023221"/>
    </source>
</evidence>
<dbReference type="Pfam" id="PF00355">
    <property type="entry name" value="Rieske"/>
    <property type="match status" value="1"/>
</dbReference>
<dbReference type="GO" id="GO:0005737">
    <property type="term" value="C:cytoplasm"/>
    <property type="evidence" value="ECO:0007669"/>
    <property type="project" value="TreeGrafter"/>
</dbReference>
<evidence type="ECO:0000256" key="11">
    <source>
        <dbReference type="ARBA" id="ARBA00023136"/>
    </source>
</evidence>
<sequence length="332" mass="38611">MKSRFPFTSFPNGWFRVGYSNELAIKEVKPLHYFGQDLVLFRTEDGIAHVMDAHCPHLGAHLGYGGCVVENTIQCPFHGWRFHGEGRCIDIPYTHKIPAKAHIKPWLVREVNGLIMVWYHAEGEAPTWEIPKLKEYNSLTWSPFRCAAQWRLRSHIQEIQENPLDTSHLKFIHGANTVKVLSFETDGAKLLWRFSTDEDTSLVKESYVEYTYYGLGYNLDYYFPGKTGDESEDFLQEINILTLTTPIDQEYVENHLLITFKKLPTEAENEAFEEKLMQTIFTETAKDVPILENKIYRFSPLLCEDDGPLMQYRRWASQFYSYVSSNSKILVN</sequence>
<comment type="subcellular location">
    <subcellularLocation>
        <location evidence="2">Membrane</location>
    </subcellularLocation>
</comment>
<feature type="domain" description="Rieske" evidence="20">
    <location>
        <begin position="14"/>
        <end position="117"/>
    </location>
</feature>
<keyword evidence="10" id="KW-0411">Iron-sulfur</keyword>
<evidence type="ECO:0000256" key="3">
    <source>
        <dbReference type="ARBA" id="ARBA00004972"/>
    </source>
</evidence>
<evidence type="ECO:0000256" key="2">
    <source>
        <dbReference type="ARBA" id="ARBA00004370"/>
    </source>
</evidence>
<dbReference type="GO" id="GO:0051537">
    <property type="term" value="F:2 iron, 2 sulfur cluster binding"/>
    <property type="evidence" value="ECO:0007669"/>
    <property type="project" value="UniProtKB-KW"/>
</dbReference>
<keyword evidence="4" id="KW-0812">Transmembrane</keyword>
<dbReference type="Gene3D" id="2.102.10.10">
    <property type="entry name" value="Rieske [2Fe-2S] iron-sulphur domain"/>
    <property type="match status" value="1"/>
</dbReference>
<dbReference type="PROSITE" id="PS51296">
    <property type="entry name" value="RIESKE"/>
    <property type="match status" value="1"/>
</dbReference>
<keyword evidence="12" id="KW-0443">Lipid metabolism</keyword>
<reference evidence="21 22" key="1">
    <citation type="journal article" date="2021" name="Int. J. Syst. Evol. Microbiol.">
        <title>Amazonocrinis nigriterrae gen. nov., sp. nov., Atlanticothrix silvestris gen. nov., sp. nov. and Dendronalium phyllosphericum gen. nov., sp. nov., nostocacean cyanobacteria from Brazilian environments.</title>
        <authorList>
            <person name="Alvarenga D.O."/>
            <person name="Andreote A.P.D."/>
            <person name="Branco L.H.Z."/>
            <person name="Delbaje E."/>
            <person name="Cruz R.B."/>
            <person name="Varani A.M."/>
            <person name="Fiore M.F."/>
        </authorList>
    </citation>
    <scope>NUCLEOTIDE SEQUENCE [LARGE SCALE GENOMIC DNA]</scope>
    <source>
        <strain evidence="21 22">CENA67</strain>
    </source>
</reference>
<dbReference type="InterPro" id="IPR045605">
    <property type="entry name" value="KshA-like_C"/>
</dbReference>
<keyword evidence="22" id="KW-1185">Reference proteome</keyword>
<evidence type="ECO:0000313" key="22">
    <source>
        <dbReference type="Proteomes" id="UP000632766"/>
    </source>
</evidence>
<evidence type="ECO:0000256" key="5">
    <source>
        <dbReference type="ARBA" id="ARBA00022714"/>
    </source>
</evidence>
<dbReference type="EC" id="1.14.19.21" evidence="15"/>
<keyword evidence="11" id="KW-0472">Membrane</keyword>
<dbReference type="PANTHER" id="PTHR21266">
    <property type="entry name" value="IRON-SULFUR DOMAIN CONTAINING PROTEIN"/>
    <property type="match status" value="1"/>
</dbReference>
<dbReference type="GO" id="GO:0016020">
    <property type="term" value="C:membrane"/>
    <property type="evidence" value="ECO:0007669"/>
    <property type="project" value="UniProtKB-SubCell"/>
</dbReference>